<accession>A0AAC8VNC8</accession>
<reference evidence="2 3" key="3">
    <citation type="journal article" date="2016" name="Genome Announc.">
        <title>Fully Closed Genome Sequences of Five Type Strains of the Genus Cronobacter and One Cronobacter sakazakii Strain.</title>
        <authorList>
            <person name="Moine D."/>
            <person name="Kassam M."/>
            <person name="Baert L."/>
            <person name="Tang Y."/>
            <person name="Barretto C."/>
            <person name="Ngom Bru C."/>
            <person name="Klijn A."/>
            <person name="Descombes P."/>
        </authorList>
    </citation>
    <scope>NUCLEOTIDE SEQUENCE [LARGE SCALE GENOMIC DNA]</scope>
    <source>
        <strain evidence="2 3">NCTC 9529</strain>
    </source>
</reference>
<evidence type="ECO:0000313" key="2">
    <source>
        <dbReference type="EMBL" id="ALB53973.1"/>
    </source>
</evidence>
<keyword evidence="1" id="KW-1133">Transmembrane helix</keyword>
<evidence type="ECO:0000313" key="3">
    <source>
        <dbReference type="Proteomes" id="UP000061974"/>
    </source>
</evidence>
<gene>
    <name evidence="2" type="ORF">AFK65_04575</name>
</gene>
<feature type="transmembrane region" description="Helical" evidence="1">
    <location>
        <begin position="6"/>
        <end position="26"/>
    </location>
</feature>
<reference evidence="3" key="1">
    <citation type="submission" date="2015-07" db="EMBL/GenBank/DDBJ databases">
        <authorList>
            <person name="Moine D."/>
            <person name="Kassam M."/>
        </authorList>
    </citation>
    <scope>NUCLEOTIDE SEQUENCE [LARGE SCALE GENOMIC DNA]</scope>
    <source>
        <strain evidence="3">NCTC 9529</strain>
    </source>
</reference>
<proteinExistence type="predicted"/>
<evidence type="ECO:0000256" key="1">
    <source>
        <dbReference type="SAM" id="Phobius"/>
    </source>
</evidence>
<keyword evidence="1" id="KW-0812">Transmembrane</keyword>
<dbReference type="Proteomes" id="UP000061974">
    <property type="component" value="Chromosome"/>
</dbReference>
<dbReference type="RefSeq" id="WP_032804323.1">
    <property type="nucleotide sequence ID" value="NZ_AJKW01000011.1"/>
</dbReference>
<sequence>MYENSRALFFLLVSLFLVIISIAYVFRAMITGGGLFAERSGERRVIACQRLVANTLSFTVATGASVRTNT</sequence>
<dbReference type="KEGG" id="cui:AFK65_04575"/>
<keyword evidence="1" id="KW-0472">Membrane</keyword>
<organism evidence="2 3">
    <name type="scientific">Cronobacter universalis NCTC 9529</name>
    <dbReference type="NCBI Taxonomy" id="1074000"/>
    <lineage>
        <taxon>Bacteria</taxon>
        <taxon>Pseudomonadati</taxon>
        <taxon>Pseudomonadota</taxon>
        <taxon>Gammaproteobacteria</taxon>
        <taxon>Enterobacterales</taxon>
        <taxon>Enterobacteriaceae</taxon>
        <taxon>Cronobacter</taxon>
    </lineage>
</organism>
<protein>
    <submittedName>
        <fullName evidence="2">Uncharacterized protein</fullName>
    </submittedName>
</protein>
<reference evidence="3" key="2">
    <citation type="submission" date="2015-09" db="EMBL/GenBank/DDBJ databases">
        <title>Cronobacter genome sequencing and assembly.</title>
        <authorList>
            <person name="Descombes P."/>
            <person name="Baert L."/>
            <person name="Ngom-Bru C."/>
            <person name="Barretto C."/>
        </authorList>
    </citation>
    <scope>NUCLEOTIDE SEQUENCE [LARGE SCALE GENOMIC DNA]</scope>
    <source>
        <strain evidence="3">NCTC 9529</strain>
    </source>
</reference>
<name>A0AAC8VNC8_9ENTR</name>
<dbReference type="AlphaFoldDB" id="A0AAC8VNC8"/>
<dbReference type="EMBL" id="CP012257">
    <property type="protein sequence ID" value="ALB53973.1"/>
    <property type="molecule type" value="Genomic_DNA"/>
</dbReference>